<organism evidence="2 3">
    <name type="scientific">Haloarchaeobius iranensis</name>
    <dbReference type="NCBI Taxonomy" id="996166"/>
    <lineage>
        <taxon>Archaea</taxon>
        <taxon>Methanobacteriati</taxon>
        <taxon>Methanobacteriota</taxon>
        <taxon>Stenosarchaea group</taxon>
        <taxon>Halobacteria</taxon>
        <taxon>Halobacteriales</taxon>
        <taxon>Halorubellaceae</taxon>
        <taxon>Haloarchaeobius</taxon>
    </lineage>
</organism>
<feature type="region of interest" description="Disordered" evidence="1">
    <location>
        <begin position="1"/>
        <end position="21"/>
    </location>
</feature>
<reference evidence="2 3" key="1">
    <citation type="submission" date="2016-10" db="EMBL/GenBank/DDBJ databases">
        <authorList>
            <person name="de Groot N.N."/>
        </authorList>
    </citation>
    <scope>NUCLEOTIDE SEQUENCE [LARGE SCALE GENOMIC DNA]</scope>
    <source>
        <strain evidence="3">EB21,IBRC-M 10013,KCTC 4048</strain>
    </source>
</reference>
<evidence type="ECO:0000313" key="2">
    <source>
        <dbReference type="EMBL" id="SDN19662.1"/>
    </source>
</evidence>
<dbReference type="EMBL" id="FNIA01000020">
    <property type="protein sequence ID" value="SDN19662.1"/>
    <property type="molecule type" value="Genomic_DNA"/>
</dbReference>
<gene>
    <name evidence="2" type="ORF">SAMN05192554_1204</name>
</gene>
<proteinExistence type="predicted"/>
<feature type="region of interest" description="Disordered" evidence="1">
    <location>
        <begin position="209"/>
        <end position="229"/>
    </location>
</feature>
<evidence type="ECO:0000256" key="1">
    <source>
        <dbReference type="SAM" id="MobiDB-lite"/>
    </source>
</evidence>
<dbReference type="AlphaFoldDB" id="A0A1G9ZE46"/>
<evidence type="ECO:0000313" key="3">
    <source>
        <dbReference type="Proteomes" id="UP000199370"/>
    </source>
</evidence>
<protein>
    <submittedName>
        <fullName evidence="2">Uncharacterized protein</fullName>
    </submittedName>
</protein>
<dbReference type="STRING" id="996166.SAMN05192554_1204"/>
<sequence length="229" mass="25476">MAMNLSNRAVAEYDGEADDDRDEKVELALTHDVKLGWREGEPLVYDGEGIPLDEAVNDAYEGYYRNEDILVPEAGSFLSRLAEHPLVTSVEDVATELGMDQGMKTSSKREKIRKALEIHGIEITDSDDDVDRDETDDVITLPNGESWDVDNLRKPVYEDSRLLTQLGPMNGFSVEEVAIYISNEIGERVDESDVQQGMVNGGILEGTRDIENESSSNQPVAHHSRVHKA</sequence>
<keyword evidence="3" id="KW-1185">Reference proteome</keyword>
<dbReference type="RefSeq" id="WP_089735240.1">
    <property type="nucleotide sequence ID" value="NZ_JBHUJM010000006.1"/>
</dbReference>
<name>A0A1G9ZE46_9EURY</name>
<dbReference type="Proteomes" id="UP000199370">
    <property type="component" value="Unassembled WGS sequence"/>
</dbReference>
<accession>A0A1G9ZE46</accession>